<dbReference type="Proteomes" id="UP000050783">
    <property type="component" value="Unassembled WGS sequence"/>
</dbReference>
<evidence type="ECO:0000259" key="4">
    <source>
        <dbReference type="PROSITE" id="PS01124"/>
    </source>
</evidence>
<evidence type="ECO:0000256" key="3">
    <source>
        <dbReference type="ARBA" id="ARBA00023163"/>
    </source>
</evidence>
<organism evidence="5 6">
    <name type="scientific">Ruegeria atlantica</name>
    <dbReference type="NCBI Taxonomy" id="81569"/>
    <lineage>
        <taxon>Bacteria</taxon>
        <taxon>Pseudomonadati</taxon>
        <taxon>Pseudomonadota</taxon>
        <taxon>Alphaproteobacteria</taxon>
        <taxon>Rhodobacterales</taxon>
        <taxon>Roseobacteraceae</taxon>
        <taxon>Ruegeria</taxon>
    </lineage>
</organism>
<dbReference type="Pfam" id="PF12833">
    <property type="entry name" value="HTH_18"/>
    <property type="match status" value="1"/>
</dbReference>
<evidence type="ECO:0000313" key="6">
    <source>
        <dbReference type="Proteomes" id="UP000050783"/>
    </source>
</evidence>
<accession>A0A0P1EAM1</accession>
<dbReference type="GO" id="GO:0003700">
    <property type="term" value="F:DNA-binding transcription factor activity"/>
    <property type="evidence" value="ECO:0007669"/>
    <property type="project" value="InterPro"/>
</dbReference>
<dbReference type="EMBL" id="CYPU01000011">
    <property type="protein sequence ID" value="CUH46417.1"/>
    <property type="molecule type" value="Genomic_DNA"/>
</dbReference>
<protein>
    <submittedName>
        <fullName evidence="5">Virulence-regulating protein VirS</fullName>
    </submittedName>
</protein>
<dbReference type="GeneID" id="55491884"/>
<dbReference type="SMART" id="SM00342">
    <property type="entry name" value="HTH_ARAC"/>
    <property type="match status" value="1"/>
</dbReference>
<dbReference type="InterPro" id="IPR032687">
    <property type="entry name" value="AraC-type_N"/>
</dbReference>
<dbReference type="PROSITE" id="PS01124">
    <property type="entry name" value="HTH_ARAC_FAMILY_2"/>
    <property type="match status" value="1"/>
</dbReference>
<dbReference type="InterPro" id="IPR009057">
    <property type="entry name" value="Homeodomain-like_sf"/>
</dbReference>
<feature type="domain" description="HTH araC/xylS-type" evidence="4">
    <location>
        <begin position="234"/>
        <end position="331"/>
    </location>
</feature>
<dbReference type="InterPro" id="IPR018060">
    <property type="entry name" value="HTH_AraC"/>
</dbReference>
<evidence type="ECO:0000256" key="1">
    <source>
        <dbReference type="ARBA" id="ARBA00023015"/>
    </source>
</evidence>
<dbReference type="GO" id="GO:0005829">
    <property type="term" value="C:cytosol"/>
    <property type="evidence" value="ECO:0007669"/>
    <property type="project" value="TreeGrafter"/>
</dbReference>
<name>A0A0P1EAM1_9RHOB</name>
<dbReference type="SUPFAM" id="SSF46689">
    <property type="entry name" value="Homeodomain-like"/>
    <property type="match status" value="1"/>
</dbReference>
<proteinExistence type="predicted"/>
<evidence type="ECO:0000313" key="5">
    <source>
        <dbReference type="EMBL" id="CUH46417.1"/>
    </source>
</evidence>
<dbReference type="GO" id="GO:0000976">
    <property type="term" value="F:transcription cis-regulatory region binding"/>
    <property type="evidence" value="ECO:0007669"/>
    <property type="project" value="TreeGrafter"/>
</dbReference>
<keyword evidence="3" id="KW-0804">Transcription</keyword>
<dbReference type="PANTHER" id="PTHR47894">
    <property type="entry name" value="HTH-TYPE TRANSCRIPTIONAL REGULATOR GADX"/>
    <property type="match status" value="1"/>
</dbReference>
<dbReference type="Gene3D" id="1.10.10.60">
    <property type="entry name" value="Homeodomain-like"/>
    <property type="match status" value="1"/>
</dbReference>
<evidence type="ECO:0000256" key="2">
    <source>
        <dbReference type="ARBA" id="ARBA00023125"/>
    </source>
</evidence>
<dbReference type="PANTHER" id="PTHR47894:SF1">
    <property type="entry name" value="HTH-TYPE TRANSCRIPTIONAL REGULATOR VQSM"/>
    <property type="match status" value="1"/>
</dbReference>
<gene>
    <name evidence="5" type="primary">virS_2</name>
    <name evidence="5" type="ORF">RUA4292_00583</name>
</gene>
<sequence>MKIDAARLRHLISAMEKEGCDRETVNKILIKCGISRRDAEQAKFFDYETEAKIVREACDALGDITFGAKAGLCWKVSNSVTGYISKYSKDLRAAIENTSRFHEIIDPAVFYALKLSSNAASFEVSWKDAGYSKYHRHTEFLLFGVLSRMRHITQSAFYPIELRFDHEVRNSAREFEKLAGFPVVFGAESLEIILSHSTLDLPIPTYDLKLREHLTEYGDRLLAERPKNKMALRSQVEGLLTKSLPSKMLSANDVASSLGMSASTFARRLKDDGTSFRTIVDELRFDLSKTLMKDGMTLSEISFALGYADQAAFSTAFKRWTGTAPRDFSITSRAG</sequence>
<dbReference type="RefSeq" id="WP_058276213.1">
    <property type="nucleotide sequence ID" value="NZ_CYPU01000011.1"/>
</dbReference>
<dbReference type="Pfam" id="PF12625">
    <property type="entry name" value="Arabinose_bd"/>
    <property type="match status" value="1"/>
</dbReference>
<keyword evidence="2" id="KW-0238">DNA-binding</keyword>
<dbReference type="AlphaFoldDB" id="A0A0P1EAM1"/>
<keyword evidence="1" id="KW-0805">Transcription regulation</keyword>
<reference evidence="5 6" key="1">
    <citation type="submission" date="2015-09" db="EMBL/GenBank/DDBJ databases">
        <authorList>
            <consortium name="Swine Surveillance"/>
        </authorList>
    </citation>
    <scope>NUCLEOTIDE SEQUENCE [LARGE SCALE GENOMIC DNA]</scope>
    <source>
        <strain evidence="5 6">CECT 4292</strain>
    </source>
</reference>
<dbReference type="OrthoDB" id="9805730at2"/>